<protein>
    <submittedName>
        <fullName evidence="3">EamA family transporter</fullName>
    </submittedName>
</protein>
<feature type="transmembrane region" description="Helical" evidence="1">
    <location>
        <begin position="193"/>
        <end position="210"/>
    </location>
</feature>
<accession>A0A6N8SDD2</accession>
<feature type="transmembrane region" description="Helical" evidence="1">
    <location>
        <begin position="356"/>
        <end position="374"/>
    </location>
</feature>
<feature type="transmembrane region" description="Helical" evidence="1">
    <location>
        <begin position="275"/>
        <end position="294"/>
    </location>
</feature>
<feature type="transmembrane region" description="Helical" evidence="1">
    <location>
        <begin position="132"/>
        <end position="152"/>
    </location>
</feature>
<dbReference type="EMBL" id="WUMK01000002">
    <property type="protein sequence ID" value="MXN44710.1"/>
    <property type="molecule type" value="Genomic_DNA"/>
</dbReference>
<feature type="transmembrane region" description="Helical" evidence="1">
    <location>
        <begin position="331"/>
        <end position="350"/>
    </location>
</feature>
<feature type="domain" description="EamA" evidence="2">
    <location>
        <begin position="245"/>
        <end position="372"/>
    </location>
</feature>
<dbReference type="Proteomes" id="UP000435802">
    <property type="component" value="Unassembled WGS sequence"/>
</dbReference>
<dbReference type="OrthoDB" id="9812899at2"/>
<keyword evidence="1" id="KW-0812">Transmembrane</keyword>
<dbReference type="PANTHER" id="PTHR22911:SF103">
    <property type="entry name" value="BLR2811 PROTEIN"/>
    <property type="match status" value="1"/>
</dbReference>
<reference evidence="3 4" key="1">
    <citation type="submission" date="2019-12" db="EMBL/GenBank/DDBJ databases">
        <title>Shinella kummerowiae sp. nov., a symbiotic bacterium isolated from root nodules of the herbal legume Kummerowia stipulacea.</title>
        <authorList>
            <person name="Gao J."/>
        </authorList>
    </citation>
    <scope>NUCLEOTIDE SEQUENCE [LARGE SCALE GENOMIC DNA]</scope>
    <source>
        <strain evidence="3 4">CCBAU 25048</strain>
    </source>
</reference>
<feature type="transmembrane region" description="Helical" evidence="1">
    <location>
        <begin position="245"/>
        <end position="263"/>
    </location>
</feature>
<comment type="caution">
    <text evidence="3">The sequence shown here is derived from an EMBL/GenBank/DDBJ whole genome shotgun (WGS) entry which is preliminary data.</text>
</comment>
<evidence type="ECO:0000256" key="1">
    <source>
        <dbReference type="SAM" id="Phobius"/>
    </source>
</evidence>
<sequence length="386" mass="42226">MFRDGVLQAEDQDRQQREAVAESFGIHGPRIYPSRPACTCKLAPHRTFRGGLRGKAQRGRKISYPLISSHFRGGERRAIKAQARFRCAVEVHPVHKTVSSGILLTSFAYFLFSVQDASVKWLVVALPVWQILFVRSVTIFSLCFAFGGPPVLKAAYRSPVLKPLFLRNLLLLAAWLSYYTAARDLGLAELTTLYYASPVVMTILSVPILGEKVPGYRWLAVATGFVGVVIACGVAVKGLELSLPVYLALQAAIFWAIATVLLRKTALQERTQVQMVISSGLFVLYTALVVPFVWQPISSLDLVLMAGTGVLAGIGQFALFEGMRRAPVSVLAPFEYSSLIWAFGLGYLIWSDVPGSNVFVGAALIVSAGLIIIATERFRARFGVPT</sequence>
<keyword evidence="1" id="KW-0472">Membrane</keyword>
<organism evidence="3 4">
    <name type="scientific">Shinella kummerowiae</name>
    <dbReference type="NCBI Taxonomy" id="417745"/>
    <lineage>
        <taxon>Bacteria</taxon>
        <taxon>Pseudomonadati</taxon>
        <taxon>Pseudomonadota</taxon>
        <taxon>Alphaproteobacteria</taxon>
        <taxon>Hyphomicrobiales</taxon>
        <taxon>Rhizobiaceae</taxon>
        <taxon>Shinella</taxon>
    </lineage>
</organism>
<evidence type="ECO:0000313" key="3">
    <source>
        <dbReference type="EMBL" id="MXN44710.1"/>
    </source>
</evidence>
<dbReference type="AlphaFoldDB" id="A0A6N8SDD2"/>
<dbReference type="PANTHER" id="PTHR22911">
    <property type="entry name" value="ACYL-MALONYL CONDENSING ENZYME-RELATED"/>
    <property type="match status" value="1"/>
</dbReference>
<name>A0A6N8SDD2_9HYPH</name>
<feature type="transmembrane region" description="Helical" evidence="1">
    <location>
        <begin position="164"/>
        <end position="181"/>
    </location>
</feature>
<evidence type="ECO:0000259" key="2">
    <source>
        <dbReference type="Pfam" id="PF00892"/>
    </source>
</evidence>
<evidence type="ECO:0000313" key="4">
    <source>
        <dbReference type="Proteomes" id="UP000435802"/>
    </source>
</evidence>
<dbReference type="Pfam" id="PF00892">
    <property type="entry name" value="EamA"/>
    <property type="match status" value="2"/>
</dbReference>
<feature type="transmembrane region" description="Helical" evidence="1">
    <location>
        <begin position="217"/>
        <end position="239"/>
    </location>
</feature>
<dbReference type="InterPro" id="IPR000620">
    <property type="entry name" value="EamA_dom"/>
</dbReference>
<dbReference type="GO" id="GO:0016020">
    <property type="term" value="C:membrane"/>
    <property type="evidence" value="ECO:0007669"/>
    <property type="project" value="InterPro"/>
</dbReference>
<feature type="transmembrane region" description="Helical" evidence="1">
    <location>
        <begin position="94"/>
        <end position="112"/>
    </location>
</feature>
<feature type="domain" description="EamA" evidence="2">
    <location>
        <begin position="100"/>
        <end position="230"/>
    </location>
</feature>
<keyword evidence="1" id="KW-1133">Transmembrane helix</keyword>
<proteinExistence type="predicted"/>
<keyword evidence="4" id="KW-1185">Reference proteome</keyword>
<dbReference type="InterPro" id="IPR037185">
    <property type="entry name" value="EmrE-like"/>
</dbReference>
<dbReference type="SUPFAM" id="SSF103481">
    <property type="entry name" value="Multidrug resistance efflux transporter EmrE"/>
    <property type="match status" value="2"/>
</dbReference>
<gene>
    <name evidence="3" type="ORF">GR138_05880</name>
</gene>
<feature type="transmembrane region" description="Helical" evidence="1">
    <location>
        <begin position="300"/>
        <end position="319"/>
    </location>
</feature>